<feature type="region of interest" description="Disordered" evidence="1">
    <location>
        <begin position="203"/>
        <end position="223"/>
    </location>
</feature>
<accession>A0A418VJY9</accession>
<reference evidence="2 3" key="1">
    <citation type="submission" date="2018-09" db="EMBL/GenBank/DDBJ databases">
        <authorList>
            <person name="Zhu H."/>
        </authorList>
    </citation>
    <scope>NUCLEOTIDE SEQUENCE [LARGE SCALE GENOMIC DNA]</scope>
    <source>
        <strain evidence="2 3">K2W22B-5</strain>
    </source>
</reference>
<comment type="caution">
    <text evidence="2">The sequence shown here is derived from an EMBL/GenBank/DDBJ whole genome shotgun (WGS) entry which is preliminary data.</text>
</comment>
<sequence>MLDIIAEAIATLDAASRAEILHDVIDTKAEALIAAKIRDRINAILGGRRAIRQVTFSRLQCRRGHGDSREQNIDLVLCDGEATIVGGAYHNEGLHLVELKQYYDFDCARALKSRQPYRGLQKEIKTSLERLATHQHPRVKSRHVIMTIVRLGLADTGPTWKYTPWESRRWLLEARRTSSTSAALSETWRMHSHLLPPRTKLLSAGSTTSKHACSGRPMLHRRM</sequence>
<dbReference type="AlphaFoldDB" id="A0A418VJY9"/>
<proteinExistence type="predicted"/>
<dbReference type="EMBL" id="QYUL01000007">
    <property type="protein sequence ID" value="RJF76479.1"/>
    <property type="molecule type" value="Genomic_DNA"/>
</dbReference>
<dbReference type="OrthoDB" id="9889524at2"/>
<evidence type="ECO:0000313" key="3">
    <source>
        <dbReference type="Proteomes" id="UP000283458"/>
    </source>
</evidence>
<dbReference type="RefSeq" id="WP_119834256.1">
    <property type="nucleotide sequence ID" value="NZ_QYUL01000007.1"/>
</dbReference>
<evidence type="ECO:0000256" key="1">
    <source>
        <dbReference type="SAM" id="MobiDB-lite"/>
    </source>
</evidence>
<protein>
    <submittedName>
        <fullName evidence="2">Uncharacterized protein</fullName>
    </submittedName>
</protein>
<gene>
    <name evidence="2" type="ORF">D3877_28910</name>
</gene>
<keyword evidence="3" id="KW-1185">Reference proteome</keyword>
<name>A0A418VJY9_9PROT</name>
<organism evidence="2 3">
    <name type="scientific">Azospirillum cavernae</name>
    <dbReference type="NCBI Taxonomy" id="2320860"/>
    <lineage>
        <taxon>Bacteria</taxon>
        <taxon>Pseudomonadati</taxon>
        <taxon>Pseudomonadota</taxon>
        <taxon>Alphaproteobacteria</taxon>
        <taxon>Rhodospirillales</taxon>
        <taxon>Azospirillaceae</taxon>
        <taxon>Azospirillum</taxon>
    </lineage>
</organism>
<evidence type="ECO:0000313" key="2">
    <source>
        <dbReference type="EMBL" id="RJF76479.1"/>
    </source>
</evidence>
<dbReference type="Proteomes" id="UP000283458">
    <property type="component" value="Unassembled WGS sequence"/>
</dbReference>